<evidence type="ECO:0000256" key="1">
    <source>
        <dbReference type="SAM" id="MobiDB-lite"/>
    </source>
</evidence>
<name>A0ABU6T8Z3_9FABA</name>
<gene>
    <name evidence="2" type="ORF">PIB30_019074</name>
</gene>
<evidence type="ECO:0000313" key="2">
    <source>
        <dbReference type="EMBL" id="MED6144830.1"/>
    </source>
</evidence>
<reference evidence="2 3" key="1">
    <citation type="journal article" date="2023" name="Plants (Basel)">
        <title>Bridging the Gap: Combining Genomics and Transcriptomics Approaches to Understand Stylosanthes scabra, an Orphan Legume from the Brazilian Caatinga.</title>
        <authorList>
            <person name="Ferreira-Neto J.R.C."/>
            <person name="da Silva M.D."/>
            <person name="Binneck E."/>
            <person name="de Melo N.F."/>
            <person name="da Silva R.H."/>
            <person name="de Melo A.L.T.M."/>
            <person name="Pandolfi V."/>
            <person name="Bustamante F.O."/>
            <person name="Brasileiro-Vidal A.C."/>
            <person name="Benko-Iseppon A.M."/>
        </authorList>
    </citation>
    <scope>NUCLEOTIDE SEQUENCE [LARGE SCALE GENOMIC DNA]</scope>
    <source>
        <tissue evidence="2">Leaves</tissue>
    </source>
</reference>
<evidence type="ECO:0000313" key="3">
    <source>
        <dbReference type="Proteomes" id="UP001341840"/>
    </source>
</evidence>
<dbReference type="EMBL" id="JASCZI010090679">
    <property type="protein sequence ID" value="MED6144830.1"/>
    <property type="molecule type" value="Genomic_DNA"/>
</dbReference>
<keyword evidence="3" id="KW-1185">Reference proteome</keyword>
<accession>A0ABU6T8Z3</accession>
<dbReference type="Proteomes" id="UP001341840">
    <property type="component" value="Unassembled WGS sequence"/>
</dbReference>
<proteinExistence type="predicted"/>
<organism evidence="2 3">
    <name type="scientific">Stylosanthes scabra</name>
    <dbReference type="NCBI Taxonomy" id="79078"/>
    <lineage>
        <taxon>Eukaryota</taxon>
        <taxon>Viridiplantae</taxon>
        <taxon>Streptophyta</taxon>
        <taxon>Embryophyta</taxon>
        <taxon>Tracheophyta</taxon>
        <taxon>Spermatophyta</taxon>
        <taxon>Magnoliopsida</taxon>
        <taxon>eudicotyledons</taxon>
        <taxon>Gunneridae</taxon>
        <taxon>Pentapetalae</taxon>
        <taxon>rosids</taxon>
        <taxon>fabids</taxon>
        <taxon>Fabales</taxon>
        <taxon>Fabaceae</taxon>
        <taxon>Papilionoideae</taxon>
        <taxon>50 kb inversion clade</taxon>
        <taxon>dalbergioids sensu lato</taxon>
        <taxon>Dalbergieae</taxon>
        <taxon>Pterocarpus clade</taxon>
        <taxon>Stylosanthes</taxon>
    </lineage>
</organism>
<protein>
    <submittedName>
        <fullName evidence="2">Uncharacterized protein</fullName>
    </submittedName>
</protein>
<feature type="region of interest" description="Disordered" evidence="1">
    <location>
        <begin position="1"/>
        <end position="77"/>
    </location>
</feature>
<sequence length="164" mass="17776">MTKQERRAEKGKAPATTSQTRKSKAHVGNVTENSDDPAMDPYEKAKKNKKKLPKAGVRVKPPKKRPQSDEIPISQNAPNAEELVNASQNFKQGGAFQENSALGLQATQRMKQPIVRPQIPATTSLKASTPPGVSAEMLAATSSGTAARLFKYMPTPGFKPPRQK</sequence>
<feature type="compositionally biased region" description="Basic and acidic residues" evidence="1">
    <location>
        <begin position="1"/>
        <end position="12"/>
    </location>
</feature>
<comment type="caution">
    <text evidence="2">The sequence shown here is derived from an EMBL/GenBank/DDBJ whole genome shotgun (WGS) entry which is preliminary data.</text>
</comment>